<evidence type="ECO:0000313" key="1">
    <source>
        <dbReference type="EMBL" id="SPP30785.1"/>
    </source>
</evidence>
<accession>A0A2X0QQ16</accession>
<organism evidence="1 2">
    <name type="scientific">Brochothrix thermosphacta</name>
    <name type="common">Microbacterium thermosphactum</name>
    <dbReference type="NCBI Taxonomy" id="2756"/>
    <lineage>
        <taxon>Bacteria</taxon>
        <taxon>Bacillati</taxon>
        <taxon>Bacillota</taxon>
        <taxon>Bacilli</taxon>
        <taxon>Bacillales</taxon>
        <taxon>Listeriaceae</taxon>
        <taxon>Brochothrix</taxon>
    </lineage>
</organism>
<dbReference type="AlphaFoldDB" id="A0A2X0QQ16"/>
<reference evidence="2" key="1">
    <citation type="submission" date="2018-04" db="EMBL/GenBank/DDBJ databases">
        <authorList>
            <person name="Illikoud N."/>
        </authorList>
    </citation>
    <scope>NUCLEOTIDE SEQUENCE [LARGE SCALE GENOMIC DNA]</scope>
</reference>
<dbReference type="EMBL" id="OUNC01000078">
    <property type="protein sequence ID" value="SPP30785.1"/>
    <property type="molecule type" value="Genomic_DNA"/>
</dbReference>
<dbReference type="Proteomes" id="UP000270190">
    <property type="component" value="Unassembled WGS sequence"/>
</dbReference>
<protein>
    <submittedName>
        <fullName evidence="1">Uncharacterized protein</fullName>
    </submittedName>
</protein>
<evidence type="ECO:0000313" key="2">
    <source>
        <dbReference type="Proteomes" id="UP000270190"/>
    </source>
</evidence>
<proteinExistence type="predicted"/>
<sequence>MAGLDGLKKSLNSSHRLYNGSTLRGMLTACLSLFVLYENYNSNSSNNNLYLPFHFVSPVNN</sequence>
<gene>
    <name evidence="1" type="ORF">BTBSAS_80125</name>
</gene>
<name>A0A2X0QQ16_BROTH</name>